<gene>
    <name evidence="1" type="ordered locus">TEH_18920</name>
</gene>
<dbReference type="KEGG" id="thl:TEH_18920"/>
<reference evidence="1 2" key="1">
    <citation type="submission" date="2011-01" db="EMBL/GenBank/DDBJ databases">
        <title>Whole genome sequence of Tetragenococcus halophilus NBRC 12172.</title>
        <authorList>
            <person name="Nakazawa H."/>
            <person name="Omata S."/>
            <person name="Koga C."/>
            <person name="Watanabe Y."/>
            <person name="Katano Y."/>
            <person name="Ito N."/>
            <person name="Tsukatani N."/>
            <person name="Ankai A."/>
            <person name="Oguchi A."/>
            <person name="Fukui S."/>
            <person name="Yashiro I."/>
            <person name="Kamata S."/>
            <person name="Hashimoto Y."/>
            <person name="Yamazaki J."/>
            <person name="Taguchi H."/>
            <person name="Tanaka A."/>
            <person name="Koyama T."/>
            <person name="Ichige A."/>
            <person name="Hanya Y."/>
            <person name="Tanikawa S."/>
            <person name="Yamazaki S."/>
            <person name="Fujita N."/>
        </authorList>
    </citation>
    <scope>NUCLEOTIDE SEQUENCE [LARGE SCALE GENOMIC DNA]</scope>
    <source>
        <strain evidence="2">DSM 20338 / JCM 20259 / NCIMB 9735 / NBRC 12172</strain>
    </source>
</reference>
<protein>
    <submittedName>
        <fullName evidence="1">Uncharacterized protein</fullName>
    </submittedName>
</protein>
<sequence length="74" mass="8880">MSFAINVIVKIKKDRRIYIFDYIKKGNYYITDTQQLAQEHDRQIIEESFADSEKVRPVSEEKMQQEFGKYGWGK</sequence>
<dbReference type="RefSeq" id="WP_014125261.1">
    <property type="nucleotide sequence ID" value="NC_016052.1"/>
</dbReference>
<organism evidence="1 2">
    <name type="scientific">Tetragenococcus halophilus (strain DSM 20338 / JCM 20259 / NCIMB 9735 / NBRC 12172)</name>
    <name type="common">Pediococcus halophilus</name>
    <dbReference type="NCBI Taxonomy" id="945021"/>
    <lineage>
        <taxon>Bacteria</taxon>
        <taxon>Bacillati</taxon>
        <taxon>Bacillota</taxon>
        <taxon>Bacilli</taxon>
        <taxon>Lactobacillales</taxon>
        <taxon>Enterococcaceae</taxon>
        <taxon>Tetragenococcus</taxon>
    </lineage>
</organism>
<proteinExistence type="predicted"/>
<dbReference type="EMBL" id="AP012046">
    <property type="protein sequence ID" value="BAK95219.1"/>
    <property type="molecule type" value="Genomic_DNA"/>
</dbReference>
<dbReference type="AlphaFoldDB" id="A0AAN1SIV5"/>
<evidence type="ECO:0000313" key="1">
    <source>
        <dbReference type="EMBL" id="BAK95219.1"/>
    </source>
</evidence>
<evidence type="ECO:0000313" key="2">
    <source>
        <dbReference type="Proteomes" id="UP000002663"/>
    </source>
</evidence>
<name>A0AAN1SIV5_TETHN</name>
<accession>A0AAN1SIV5</accession>
<dbReference type="Proteomes" id="UP000002663">
    <property type="component" value="Chromosome"/>
</dbReference>